<comment type="caution">
    <text evidence="2">The sequence shown here is derived from an EMBL/GenBank/DDBJ whole genome shotgun (WGS) entry which is preliminary data.</text>
</comment>
<name>A0A9W8N9J5_9PEZI</name>
<keyword evidence="3" id="KW-1185">Reference proteome</keyword>
<dbReference type="EMBL" id="JANPWZ010001616">
    <property type="protein sequence ID" value="KAJ3564444.1"/>
    <property type="molecule type" value="Genomic_DNA"/>
</dbReference>
<evidence type="ECO:0000313" key="2">
    <source>
        <dbReference type="EMBL" id="KAJ3564444.1"/>
    </source>
</evidence>
<gene>
    <name evidence="2" type="ORF">NPX13_g7843</name>
</gene>
<accession>A0A9W8N9J5</accession>
<reference evidence="2" key="1">
    <citation type="submission" date="2022-07" db="EMBL/GenBank/DDBJ databases">
        <title>Genome Sequence of Xylaria arbuscula.</title>
        <authorList>
            <person name="Buettner E."/>
        </authorList>
    </citation>
    <scope>NUCLEOTIDE SEQUENCE</scope>
    <source>
        <strain evidence="2">VT107</strain>
    </source>
</reference>
<evidence type="ECO:0000256" key="1">
    <source>
        <dbReference type="SAM" id="MobiDB-lite"/>
    </source>
</evidence>
<organism evidence="2 3">
    <name type="scientific">Xylaria arbuscula</name>
    <dbReference type="NCBI Taxonomy" id="114810"/>
    <lineage>
        <taxon>Eukaryota</taxon>
        <taxon>Fungi</taxon>
        <taxon>Dikarya</taxon>
        <taxon>Ascomycota</taxon>
        <taxon>Pezizomycotina</taxon>
        <taxon>Sordariomycetes</taxon>
        <taxon>Xylariomycetidae</taxon>
        <taxon>Xylariales</taxon>
        <taxon>Xylariaceae</taxon>
        <taxon>Xylaria</taxon>
    </lineage>
</organism>
<dbReference type="AlphaFoldDB" id="A0A9W8N9J5"/>
<evidence type="ECO:0000313" key="3">
    <source>
        <dbReference type="Proteomes" id="UP001148614"/>
    </source>
</evidence>
<proteinExistence type="predicted"/>
<protein>
    <submittedName>
        <fullName evidence="2">Uncharacterized protein</fullName>
    </submittedName>
</protein>
<feature type="region of interest" description="Disordered" evidence="1">
    <location>
        <begin position="18"/>
        <end position="46"/>
    </location>
</feature>
<dbReference type="Proteomes" id="UP001148614">
    <property type="component" value="Unassembled WGS sequence"/>
</dbReference>
<sequence>MPSTPRPDRGVTCIVMKPRNSACRKPPKSASQAEQLRAPEPGKQAARARIIPFRGKLWRKQGANRAAVDLQYPDHLADMAAALALSETGRRT</sequence>